<sequence length="321" mass="34924">MGADHRGMDLPLPLARRDALAAGFTDRELHGIGWQRVRRGSYTASASTLAPSAEHRHLLLTQAVAAVSSDEAIVSHVSAALAHGLPCWAIPLTRAHLIRARSNGGRVTRQVALHSMQIEPDEIVQVGALRVTSVARTVIDLARTIPFEQAVVVGDGALHSGKTTCDELRAQIARVAGRQGNPAARRVVAFLDGRSESVGESRSRVALRAARYPEPELQAHITRDDVAVARVDFLFPEFGVIGEFDGLVKYRADLAGHRPPAEVVIAEKAREDALRALGWLVVRWTWGELDNPRPWLARLARAAEIARRIPRSGSWVPADVV</sequence>
<dbReference type="EMBL" id="CP003876">
    <property type="protein sequence ID" value="AFU05960.1"/>
    <property type="molecule type" value="Genomic_DNA"/>
</dbReference>
<protein>
    <recommendedName>
        <fullName evidence="3">Transcriptional regulator, AbiEi antitoxin, Type IV TA system</fullName>
    </recommendedName>
</protein>
<organism evidence="1 2">
    <name type="scientific">Nocardia brasiliensis (strain ATCC 700358 / HUJEG-1)</name>
    <dbReference type="NCBI Taxonomy" id="1133849"/>
    <lineage>
        <taxon>Bacteria</taxon>
        <taxon>Bacillati</taxon>
        <taxon>Actinomycetota</taxon>
        <taxon>Actinomycetes</taxon>
        <taxon>Mycobacteriales</taxon>
        <taxon>Nocardiaceae</taxon>
        <taxon>Nocardia</taxon>
    </lineage>
</organism>
<dbReference type="KEGG" id="nbr:O3I_040075"/>
<reference evidence="1 2" key="1">
    <citation type="journal article" date="2012" name="J. Bacteriol.">
        <title>Complete genome sequence of Nocardia brasiliensis HUJEG-1.</title>
        <authorList>
            <person name="Vera-Cabrera L."/>
            <person name="Ortiz-Lopez R."/>
            <person name="Elizondo-Gonzalez R."/>
            <person name="Perez-Maya A.A."/>
            <person name="Ocampo-Candiani J."/>
        </authorList>
    </citation>
    <scope>NUCLEOTIDE SEQUENCE [LARGE SCALE GENOMIC DNA]</scope>
    <source>
        <strain evidence="2">ATCC 700358</strain>
    </source>
</reference>
<dbReference type="AlphaFoldDB" id="K0F9B1"/>
<dbReference type="eggNOG" id="COG5340">
    <property type="taxonomic scope" value="Bacteria"/>
</dbReference>
<name>K0F9B1_NOCB7</name>
<dbReference type="HOGENOM" id="CLU_052626_4_1_11"/>
<proteinExistence type="predicted"/>
<accession>K0F9B1</accession>
<evidence type="ECO:0008006" key="3">
    <source>
        <dbReference type="Google" id="ProtNLM"/>
    </source>
</evidence>
<gene>
    <name evidence="1" type="ORF">O3I_040075</name>
</gene>
<keyword evidence="2" id="KW-1185">Reference proteome</keyword>
<dbReference type="Proteomes" id="UP000006304">
    <property type="component" value="Chromosome"/>
</dbReference>
<evidence type="ECO:0000313" key="2">
    <source>
        <dbReference type="Proteomes" id="UP000006304"/>
    </source>
</evidence>
<dbReference type="STRING" id="1133849.O3I_040075"/>
<evidence type="ECO:0000313" key="1">
    <source>
        <dbReference type="EMBL" id="AFU05960.1"/>
    </source>
</evidence>